<feature type="domain" description="Cyclin-like" evidence="3">
    <location>
        <begin position="228"/>
        <end position="315"/>
    </location>
</feature>
<accession>A0A6P8G170</accession>
<dbReference type="AlphaFoldDB" id="A0A6P8G170"/>
<dbReference type="Pfam" id="PF00134">
    <property type="entry name" value="Cyclin_N"/>
    <property type="match status" value="1"/>
</dbReference>
<dbReference type="RefSeq" id="XP_031429405.1">
    <property type="nucleotide sequence ID" value="XM_031573545.1"/>
</dbReference>
<feature type="domain" description="Cyclin-like" evidence="3">
    <location>
        <begin position="133"/>
        <end position="215"/>
    </location>
</feature>
<dbReference type="InterPro" id="IPR013763">
    <property type="entry name" value="Cyclin-like_dom"/>
</dbReference>
<evidence type="ECO:0000259" key="3">
    <source>
        <dbReference type="SMART" id="SM00385"/>
    </source>
</evidence>
<dbReference type="PANTHER" id="PTHR10177">
    <property type="entry name" value="CYCLINS"/>
    <property type="match status" value="1"/>
</dbReference>
<gene>
    <name evidence="6" type="primary">ccnp</name>
</gene>
<dbReference type="InterPro" id="IPR039361">
    <property type="entry name" value="Cyclin"/>
</dbReference>
<dbReference type="InterPro" id="IPR036915">
    <property type="entry name" value="Cyclin-like_sf"/>
</dbReference>
<keyword evidence="1 2" id="KW-0195">Cyclin</keyword>
<organism evidence="5 6">
    <name type="scientific">Clupea harengus</name>
    <name type="common">Atlantic herring</name>
    <dbReference type="NCBI Taxonomy" id="7950"/>
    <lineage>
        <taxon>Eukaryota</taxon>
        <taxon>Metazoa</taxon>
        <taxon>Chordata</taxon>
        <taxon>Craniata</taxon>
        <taxon>Vertebrata</taxon>
        <taxon>Euteleostomi</taxon>
        <taxon>Actinopterygii</taxon>
        <taxon>Neopterygii</taxon>
        <taxon>Teleostei</taxon>
        <taxon>Clupei</taxon>
        <taxon>Clupeiformes</taxon>
        <taxon>Clupeoidei</taxon>
        <taxon>Clupeidae</taxon>
        <taxon>Clupea</taxon>
    </lineage>
</organism>
<dbReference type="SMART" id="SM01332">
    <property type="entry name" value="Cyclin_C"/>
    <property type="match status" value="1"/>
</dbReference>
<sequence>MAQTGFCDSRPLLDLHKKAEETRVPLRTWANACSPKERWTQVEDFATRGAFMTAEQDHRWVLHGLHMSTEDGFMGYSVPNARRSSDCWEEPLLWRISGLQHMLVPGLLRHEMELAMSKLGLIYDRTYAWDIFTTMMRSQLHHTFSSAELPGAYSEKMLAILIDWLIQVHLLGVVCLFLAGKKEECLLPEVSELCHLMENTYTPHQLLRMERRVLCGLEFELSYTPPLHFLLLSTCIAQCSNQMVWMARYLLELSLLEVQCVVFQPIHLAGAALQLARCVLQEPPTPEGETAWCVSSSIFVGSEATLLAIMRILALAAARAPIGSTRASFLKFRTEDTMYVSKHPALMTAPSLLKVPGLQT</sequence>
<evidence type="ECO:0000313" key="5">
    <source>
        <dbReference type="Proteomes" id="UP000515152"/>
    </source>
</evidence>
<dbReference type="GeneID" id="105899498"/>
<dbReference type="CDD" id="cd20537">
    <property type="entry name" value="CYCLIN_CCNO-like_rpt2"/>
    <property type="match status" value="1"/>
</dbReference>
<dbReference type="Gene3D" id="1.10.472.10">
    <property type="entry name" value="Cyclin-like"/>
    <property type="match status" value="2"/>
</dbReference>
<evidence type="ECO:0000256" key="2">
    <source>
        <dbReference type="RuleBase" id="RU000383"/>
    </source>
</evidence>
<evidence type="ECO:0000259" key="4">
    <source>
        <dbReference type="SMART" id="SM01332"/>
    </source>
</evidence>
<dbReference type="InterPro" id="IPR006671">
    <property type="entry name" value="Cyclin_N"/>
</dbReference>
<name>A0A6P8G170_CLUHA</name>
<feature type="domain" description="Cyclin C-terminal" evidence="4">
    <location>
        <begin position="224"/>
        <end position="346"/>
    </location>
</feature>
<evidence type="ECO:0000313" key="6">
    <source>
        <dbReference type="RefSeq" id="XP_031429405.1"/>
    </source>
</evidence>
<evidence type="ECO:0000256" key="1">
    <source>
        <dbReference type="ARBA" id="ARBA00023127"/>
    </source>
</evidence>
<dbReference type="SMART" id="SM00385">
    <property type="entry name" value="CYCLIN"/>
    <property type="match status" value="2"/>
</dbReference>
<dbReference type="InterPro" id="IPR004367">
    <property type="entry name" value="Cyclin_C-dom"/>
</dbReference>
<dbReference type="CTD" id="79935"/>
<comment type="similarity">
    <text evidence="2">Belongs to the cyclin family.</text>
</comment>
<dbReference type="Pfam" id="PF02984">
    <property type="entry name" value="Cyclin_C"/>
    <property type="match status" value="1"/>
</dbReference>
<reference evidence="6" key="1">
    <citation type="submission" date="2025-08" db="UniProtKB">
        <authorList>
            <consortium name="RefSeq"/>
        </authorList>
    </citation>
    <scope>IDENTIFICATION</scope>
</reference>
<dbReference type="SUPFAM" id="SSF47954">
    <property type="entry name" value="Cyclin-like"/>
    <property type="match status" value="2"/>
</dbReference>
<proteinExistence type="inferred from homology"/>
<dbReference type="Proteomes" id="UP000515152">
    <property type="component" value="Chromosome 9"/>
</dbReference>
<keyword evidence="5" id="KW-1185">Reference proteome</keyword>
<protein>
    <submittedName>
        <fullName evidence="6">Cyclin N-terminal domain-containing protein 2 isoform X3</fullName>
    </submittedName>
</protein>